<sequence>MIIYCYQFHRINLFCTVFLENSYFKKVNCHTPKRILRGQYHSCSKSLSITFVSGKTSQATNNNTKNVWNLGQEWSVCMGLEE</sequence>
<keyword evidence="2" id="KW-1185">Reference proteome</keyword>
<protein>
    <submittedName>
        <fullName evidence="1">Uncharacterized protein</fullName>
    </submittedName>
</protein>
<comment type="caution">
    <text evidence="1">The sequence shown here is derived from an EMBL/GenBank/DDBJ whole genome shotgun (WGS) entry which is preliminary data.</text>
</comment>
<name>A0AAD9VCB8_ACRCE</name>
<evidence type="ECO:0000313" key="2">
    <source>
        <dbReference type="Proteomes" id="UP001249851"/>
    </source>
</evidence>
<dbReference type="Proteomes" id="UP001249851">
    <property type="component" value="Unassembled WGS sequence"/>
</dbReference>
<reference evidence="1" key="1">
    <citation type="journal article" date="2023" name="G3 (Bethesda)">
        <title>Whole genome assembly and annotation of the endangered Caribbean coral Acropora cervicornis.</title>
        <authorList>
            <person name="Selwyn J.D."/>
            <person name="Vollmer S.V."/>
        </authorList>
    </citation>
    <scope>NUCLEOTIDE SEQUENCE</scope>
    <source>
        <strain evidence="1">K2</strain>
    </source>
</reference>
<proteinExistence type="predicted"/>
<gene>
    <name evidence="1" type="ORF">P5673_006123</name>
</gene>
<organism evidence="1 2">
    <name type="scientific">Acropora cervicornis</name>
    <name type="common">Staghorn coral</name>
    <dbReference type="NCBI Taxonomy" id="6130"/>
    <lineage>
        <taxon>Eukaryota</taxon>
        <taxon>Metazoa</taxon>
        <taxon>Cnidaria</taxon>
        <taxon>Anthozoa</taxon>
        <taxon>Hexacorallia</taxon>
        <taxon>Scleractinia</taxon>
        <taxon>Astrocoeniina</taxon>
        <taxon>Acroporidae</taxon>
        <taxon>Acropora</taxon>
    </lineage>
</organism>
<evidence type="ECO:0000313" key="1">
    <source>
        <dbReference type="EMBL" id="KAK2569221.1"/>
    </source>
</evidence>
<accession>A0AAD9VCB8</accession>
<dbReference type="EMBL" id="JARQWQ010000010">
    <property type="protein sequence ID" value="KAK2569221.1"/>
    <property type="molecule type" value="Genomic_DNA"/>
</dbReference>
<dbReference type="AlphaFoldDB" id="A0AAD9VCB8"/>
<reference evidence="1" key="2">
    <citation type="journal article" date="2023" name="Science">
        <title>Genomic signatures of disease resistance in endangered staghorn corals.</title>
        <authorList>
            <person name="Vollmer S.V."/>
            <person name="Selwyn J.D."/>
            <person name="Despard B.A."/>
            <person name="Roesel C.L."/>
        </authorList>
    </citation>
    <scope>NUCLEOTIDE SEQUENCE</scope>
    <source>
        <strain evidence="1">K2</strain>
    </source>
</reference>